<sequence>MACPPRAIWLVPILVLILPFLLLNWRTSPPRIPAFELRDRHNESLSSQAHESQEGYQLSSYIRRGERVWCILIAKLSGNLNGTVCIEPNTLVLPKARENLARNEVGDVRVVSGLVADASHCPHGVPFYGVDEELHGETGPAIRLPREMSYEGMSYNVESCFSLPYLASWFGTPSVLFADCEGCLPSIFRQFPSFFSRPELRMIIYEMDGDLYSYKKLHEALVEAGFKMLEFGFVCVWSRNLIPVLNLWPVYHKLLAPSLLAFLLDLLMACALPARFTAVPFWRFLSISHCIDGSLCEPGGFLTRCVLAPLCQGDGKVKDWRLFGGLYYPSDWVTPRHELSNWSKHGFYTLMKWFFLLALIAWPAALRASESEKAACRHMGTIFSASLVAGYLLSEICGQFGYPGDPEMFIWVVSVLATVALSAWAMQSAPRKPAREDSGAV</sequence>
<organism evidence="2 3">
    <name type="scientific">Symbiodinium necroappetens</name>
    <dbReference type="NCBI Taxonomy" id="1628268"/>
    <lineage>
        <taxon>Eukaryota</taxon>
        <taxon>Sar</taxon>
        <taxon>Alveolata</taxon>
        <taxon>Dinophyceae</taxon>
        <taxon>Suessiales</taxon>
        <taxon>Symbiodiniaceae</taxon>
        <taxon>Symbiodinium</taxon>
    </lineage>
</organism>
<evidence type="ECO:0000256" key="1">
    <source>
        <dbReference type="SAM" id="Phobius"/>
    </source>
</evidence>
<gene>
    <name evidence="2" type="ORF">SNEC2469_LOCUS7024</name>
</gene>
<dbReference type="EMBL" id="CAJNJA010012061">
    <property type="protein sequence ID" value="CAE7287301.1"/>
    <property type="molecule type" value="Genomic_DNA"/>
</dbReference>
<keyword evidence="1" id="KW-0812">Transmembrane</keyword>
<dbReference type="AlphaFoldDB" id="A0A812N095"/>
<feature type="transmembrane region" description="Helical" evidence="1">
    <location>
        <begin position="350"/>
        <end position="368"/>
    </location>
</feature>
<proteinExistence type="predicted"/>
<accession>A0A812N095</accession>
<dbReference type="Proteomes" id="UP000601435">
    <property type="component" value="Unassembled WGS sequence"/>
</dbReference>
<keyword evidence="1" id="KW-0472">Membrane</keyword>
<feature type="transmembrane region" description="Helical" evidence="1">
    <location>
        <begin position="6"/>
        <end position="25"/>
    </location>
</feature>
<feature type="transmembrane region" description="Helical" evidence="1">
    <location>
        <begin position="380"/>
        <end position="402"/>
    </location>
</feature>
<keyword evidence="3" id="KW-1185">Reference proteome</keyword>
<feature type="transmembrane region" description="Helical" evidence="1">
    <location>
        <begin position="408"/>
        <end position="426"/>
    </location>
</feature>
<reference evidence="2" key="1">
    <citation type="submission" date="2021-02" db="EMBL/GenBank/DDBJ databases">
        <authorList>
            <person name="Dougan E. K."/>
            <person name="Rhodes N."/>
            <person name="Thang M."/>
            <person name="Chan C."/>
        </authorList>
    </citation>
    <scope>NUCLEOTIDE SEQUENCE</scope>
</reference>
<keyword evidence="1" id="KW-1133">Transmembrane helix</keyword>
<dbReference type="OrthoDB" id="424455at2759"/>
<evidence type="ECO:0000313" key="2">
    <source>
        <dbReference type="EMBL" id="CAE7287301.1"/>
    </source>
</evidence>
<evidence type="ECO:0000313" key="3">
    <source>
        <dbReference type="Proteomes" id="UP000601435"/>
    </source>
</evidence>
<comment type="caution">
    <text evidence="2">The sequence shown here is derived from an EMBL/GenBank/DDBJ whole genome shotgun (WGS) entry which is preliminary data.</text>
</comment>
<name>A0A812N095_9DINO</name>
<protein>
    <submittedName>
        <fullName evidence="2">Uncharacterized protein</fullName>
    </submittedName>
</protein>